<sequence>MILLFFKTIEVEGVYVHEIKDNGDLYVLYNDQATKVVFPEDVESSLVDVNLENSIIYLRDFHEDNGIIYSEDIEVDGNSSKNISN</sequence>
<evidence type="ECO:0000313" key="2">
    <source>
        <dbReference type="Proteomes" id="UP001589854"/>
    </source>
</evidence>
<dbReference type="EMBL" id="JBHLVO010000022">
    <property type="protein sequence ID" value="MFC0273635.1"/>
    <property type="molecule type" value="Genomic_DNA"/>
</dbReference>
<name>A0ABV6GIW3_9BACI</name>
<reference evidence="1 2" key="1">
    <citation type="submission" date="2024-09" db="EMBL/GenBank/DDBJ databases">
        <authorList>
            <person name="Sun Q."/>
            <person name="Mori K."/>
        </authorList>
    </citation>
    <scope>NUCLEOTIDE SEQUENCE [LARGE SCALE GENOMIC DNA]</scope>
    <source>
        <strain evidence="1 2">CCM 7228</strain>
    </source>
</reference>
<organism evidence="1 2">
    <name type="scientific">Metabacillus herbersteinensis</name>
    <dbReference type="NCBI Taxonomy" id="283816"/>
    <lineage>
        <taxon>Bacteria</taxon>
        <taxon>Bacillati</taxon>
        <taxon>Bacillota</taxon>
        <taxon>Bacilli</taxon>
        <taxon>Bacillales</taxon>
        <taxon>Bacillaceae</taxon>
        <taxon>Metabacillus</taxon>
    </lineage>
</organism>
<dbReference type="RefSeq" id="WP_378937139.1">
    <property type="nucleotide sequence ID" value="NZ_JBHLVO010000022.1"/>
</dbReference>
<comment type="caution">
    <text evidence="1">The sequence shown here is derived from an EMBL/GenBank/DDBJ whole genome shotgun (WGS) entry which is preliminary data.</text>
</comment>
<evidence type="ECO:0000313" key="1">
    <source>
        <dbReference type="EMBL" id="MFC0273635.1"/>
    </source>
</evidence>
<protein>
    <submittedName>
        <fullName evidence="1">Uncharacterized protein</fullName>
    </submittedName>
</protein>
<dbReference type="Proteomes" id="UP001589854">
    <property type="component" value="Unassembled WGS sequence"/>
</dbReference>
<keyword evidence="2" id="KW-1185">Reference proteome</keyword>
<gene>
    <name evidence="1" type="ORF">ACFFIX_19775</name>
</gene>
<accession>A0ABV6GIW3</accession>
<proteinExistence type="predicted"/>